<keyword evidence="2" id="KW-0012">Acyltransferase</keyword>
<evidence type="ECO:0000313" key="5">
    <source>
        <dbReference type="Proteomes" id="UP001500596"/>
    </source>
</evidence>
<reference evidence="5" key="1">
    <citation type="journal article" date="2019" name="Int. J. Syst. Evol. Microbiol.">
        <title>The Global Catalogue of Microorganisms (GCM) 10K type strain sequencing project: providing services to taxonomists for standard genome sequencing and annotation.</title>
        <authorList>
            <consortium name="The Broad Institute Genomics Platform"/>
            <consortium name="The Broad Institute Genome Sequencing Center for Infectious Disease"/>
            <person name="Wu L."/>
            <person name="Ma J."/>
        </authorList>
    </citation>
    <scope>NUCLEOTIDE SEQUENCE [LARGE SCALE GENOMIC DNA]</scope>
    <source>
        <strain evidence="5">JCM 15575</strain>
    </source>
</reference>
<dbReference type="InterPro" id="IPR000182">
    <property type="entry name" value="GNAT_dom"/>
</dbReference>
<accession>A0ABP4SQ08</accession>
<proteinExistence type="predicted"/>
<dbReference type="PANTHER" id="PTHR10545:SF42">
    <property type="entry name" value="ACETYLTRANSFERASE"/>
    <property type="match status" value="1"/>
</dbReference>
<sequence>MSAIAPLAPEDHDEWMPLWRAYLEFYETELTDAQNELTFARLVSADDAVHGALIRDEAGAALGFVHWLTHPSTWSDGPYCYLEDLFVHPDARGTGAGESLIAHVREWARENGSPKVYWLTQRTNARARRLYDRVAVDTGFVHYEIDLEVSGGSAS</sequence>
<evidence type="ECO:0000313" key="4">
    <source>
        <dbReference type="EMBL" id="GAA1676109.1"/>
    </source>
</evidence>
<dbReference type="Proteomes" id="UP001500596">
    <property type="component" value="Unassembled WGS sequence"/>
</dbReference>
<keyword evidence="5" id="KW-1185">Reference proteome</keyword>
<dbReference type="EMBL" id="BAAAPK010000001">
    <property type="protein sequence ID" value="GAA1676109.1"/>
    <property type="molecule type" value="Genomic_DNA"/>
</dbReference>
<feature type="domain" description="N-acetyltransferase" evidence="3">
    <location>
        <begin position="2"/>
        <end position="155"/>
    </location>
</feature>
<evidence type="ECO:0000256" key="2">
    <source>
        <dbReference type="ARBA" id="ARBA00023315"/>
    </source>
</evidence>
<organism evidence="4 5">
    <name type="scientific">Microbacterium lacus</name>
    <dbReference type="NCBI Taxonomy" id="415217"/>
    <lineage>
        <taxon>Bacteria</taxon>
        <taxon>Bacillati</taxon>
        <taxon>Actinomycetota</taxon>
        <taxon>Actinomycetes</taxon>
        <taxon>Micrococcales</taxon>
        <taxon>Microbacteriaceae</taxon>
        <taxon>Microbacterium</taxon>
    </lineage>
</organism>
<gene>
    <name evidence="4" type="ORF">GCM10009807_20170</name>
</gene>
<comment type="caution">
    <text evidence="4">The sequence shown here is derived from an EMBL/GenBank/DDBJ whole genome shotgun (WGS) entry which is preliminary data.</text>
</comment>
<dbReference type="PROSITE" id="PS51186">
    <property type="entry name" value="GNAT"/>
    <property type="match status" value="1"/>
</dbReference>
<dbReference type="RefSeq" id="WP_344054143.1">
    <property type="nucleotide sequence ID" value="NZ_BAAAPK010000001.1"/>
</dbReference>
<dbReference type="Gene3D" id="3.40.630.30">
    <property type="match status" value="1"/>
</dbReference>
<dbReference type="SUPFAM" id="SSF55729">
    <property type="entry name" value="Acyl-CoA N-acyltransferases (Nat)"/>
    <property type="match status" value="1"/>
</dbReference>
<evidence type="ECO:0000259" key="3">
    <source>
        <dbReference type="PROSITE" id="PS51186"/>
    </source>
</evidence>
<dbReference type="InterPro" id="IPR051016">
    <property type="entry name" value="Diverse_Substrate_AcTransf"/>
</dbReference>
<dbReference type="PANTHER" id="PTHR10545">
    <property type="entry name" value="DIAMINE N-ACETYLTRANSFERASE"/>
    <property type="match status" value="1"/>
</dbReference>
<name>A0ABP4SQ08_9MICO</name>
<keyword evidence="1" id="KW-0808">Transferase</keyword>
<dbReference type="InterPro" id="IPR016181">
    <property type="entry name" value="Acyl_CoA_acyltransferase"/>
</dbReference>
<evidence type="ECO:0000256" key="1">
    <source>
        <dbReference type="ARBA" id="ARBA00022679"/>
    </source>
</evidence>
<protein>
    <submittedName>
        <fullName evidence="4">GNAT family N-acetyltransferase</fullName>
    </submittedName>
</protein>
<dbReference type="CDD" id="cd04301">
    <property type="entry name" value="NAT_SF"/>
    <property type="match status" value="1"/>
</dbReference>
<dbReference type="Pfam" id="PF00583">
    <property type="entry name" value="Acetyltransf_1"/>
    <property type="match status" value="1"/>
</dbReference>